<gene>
    <name evidence="6" type="ORF">Wenmar_02418</name>
</gene>
<dbReference type="PRINTS" id="PR00035">
    <property type="entry name" value="HTHGNTR"/>
</dbReference>
<keyword evidence="1" id="KW-0805">Transcription regulation</keyword>
<evidence type="ECO:0000256" key="2">
    <source>
        <dbReference type="ARBA" id="ARBA00023125"/>
    </source>
</evidence>
<feature type="domain" description="HTH gntR-type" evidence="5">
    <location>
        <begin position="8"/>
        <end position="75"/>
    </location>
</feature>
<dbReference type="InterPro" id="IPR000524">
    <property type="entry name" value="Tscrpt_reg_HTH_GntR"/>
</dbReference>
<dbReference type="OrthoDB" id="9028214at2"/>
<keyword evidence="7" id="KW-1185">Reference proteome</keyword>
<accession>A0A0D0PC36</accession>
<organism evidence="6 7">
    <name type="scientific">Wenxinia marina DSM 24838</name>
    <dbReference type="NCBI Taxonomy" id="1123501"/>
    <lineage>
        <taxon>Bacteria</taxon>
        <taxon>Pseudomonadati</taxon>
        <taxon>Pseudomonadota</taxon>
        <taxon>Alphaproteobacteria</taxon>
        <taxon>Rhodobacterales</taxon>
        <taxon>Roseobacteraceae</taxon>
        <taxon>Wenxinia</taxon>
    </lineage>
</organism>
<dbReference type="Proteomes" id="UP000035100">
    <property type="component" value="Unassembled WGS sequence"/>
</dbReference>
<dbReference type="InterPro" id="IPR008920">
    <property type="entry name" value="TF_FadR/GntR_C"/>
</dbReference>
<dbReference type="Gene3D" id="1.10.10.10">
    <property type="entry name" value="Winged helix-like DNA-binding domain superfamily/Winged helix DNA-binding domain"/>
    <property type="match status" value="1"/>
</dbReference>
<reference evidence="6 7" key="1">
    <citation type="submission" date="2013-01" db="EMBL/GenBank/DDBJ databases">
        <authorList>
            <person name="Fiebig A."/>
            <person name="Goeker M."/>
            <person name="Klenk H.-P.P."/>
        </authorList>
    </citation>
    <scope>NUCLEOTIDE SEQUENCE [LARGE SCALE GENOMIC DNA]</scope>
    <source>
        <strain evidence="6 7">DSM 24838</strain>
    </source>
</reference>
<dbReference type="InterPro" id="IPR036388">
    <property type="entry name" value="WH-like_DNA-bd_sf"/>
</dbReference>
<evidence type="ECO:0000256" key="3">
    <source>
        <dbReference type="ARBA" id="ARBA00023163"/>
    </source>
</evidence>
<dbReference type="AlphaFoldDB" id="A0A0D0PC36"/>
<dbReference type="Pfam" id="PF07729">
    <property type="entry name" value="FCD"/>
    <property type="match status" value="1"/>
</dbReference>
<dbReference type="Gene3D" id="1.20.120.530">
    <property type="entry name" value="GntR ligand-binding domain-like"/>
    <property type="match status" value="1"/>
</dbReference>
<dbReference type="SUPFAM" id="SSF46785">
    <property type="entry name" value="Winged helix' DNA-binding domain"/>
    <property type="match status" value="1"/>
</dbReference>
<dbReference type="SUPFAM" id="SSF48008">
    <property type="entry name" value="GntR ligand-binding domain-like"/>
    <property type="match status" value="1"/>
</dbReference>
<keyword evidence="2" id="KW-0238">DNA-binding</keyword>
<feature type="region of interest" description="Disordered" evidence="4">
    <location>
        <begin position="224"/>
        <end position="248"/>
    </location>
</feature>
<evidence type="ECO:0000313" key="6">
    <source>
        <dbReference type="EMBL" id="KIQ69021.1"/>
    </source>
</evidence>
<dbReference type="SMART" id="SM00895">
    <property type="entry name" value="FCD"/>
    <property type="match status" value="1"/>
</dbReference>
<dbReference type="GO" id="GO:0003700">
    <property type="term" value="F:DNA-binding transcription factor activity"/>
    <property type="evidence" value="ECO:0007669"/>
    <property type="project" value="InterPro"/>
</dbReference>
<evidence type="ECO:0000256" key="1">
    <source>
        <dbReference type="ARBA" id="ARBA00023015"/>
    </source>
</evidence>
<keyword evidence="3" id="KW-0804">Transcription</keyword>
<evidence type="ECO:0000259" key="5">
    <source>
        <dbReference type="PROSITE" id="PS50949"/>
    </source>
</evidence>
<comment type="caution">
    <text evidence="6">The sequence shown here is derived from an EMBL/GenBank/DDBJ whole genome shotgun (WGS) entry which is preliminary data.</text>
</comment>
<evidence type="ECO:0000256" key="4">
    <source>
        <dbReference type="SAM" id="MobiDB-lite"/>
    </source>
</evidence>
<evidence type="ECO:0000313" key="7">
    <source>
        <dbReference type="Proteomes" id="UP000035100"/>
    </source>
</evidence>
<dbReference type="PROSITE" id="PS50949">
    <property type="entry name" value="HTH_GNTR"/>
    <property type="match status" value="1"/>
</dbReference>
<dbReference type="PANTHER" id="PTHR43537:SF24">
    <property type="entry name" value="GLUCONATE OPERON TRANSCRIPTIONAL REPRESSOR"/>
    <property type="match status" value="1"/>
</dbReference>
<dbReference type="STRING" id="1123501.Wenmar_02418"/>
<dbReference type="CDD" id="cd07377">
    <property type="entry name" value="WHTH_GntR"/>
    <property type="match status" value="1"/>
</dbReference>
<proteinExistence type="predicted"/>
<protein>
    <submittedName>
        <fullName evidence="6">Transcriptional regulator, GntR family</fullName>
    </submittedName>
</protein>
<dbReference type="RefSeq" id="WP_018303395.1">
    <property type="nucleotide sequence ID" value="NZ_KB902297.1"/>
</dbReference>
<dbReference type="InterPro" id="IPR036390">
    <property type="entry name" value="WH_DNA-bd_sf"/>
</dbReference>
<name>A0A0D0PC36_9RHOB</name>
<sequence>MFLNDTPASQSDTAYADLREAILVGRLAPDSLWSDRELGARMGYGRTPIREALLRLQTEGLVQILARKGTRILPLLKKDVQDIHQLTKALELEAALTVAKRDDRVELLAPVLQAVERMESAIAVEDRERWVVADTDFHFGVVDICGNPRLIGLYHAQRGLTDRARFFALWLRELPVRSTQEHREMYDRLVAADAPRLEALYRNHWERTTNELLALIERQERGRGALGASVPGAPPKGGEREISREDTR</sequence>
<dbReference type="GO" id="GO:0003677">
    <property type="term" value="F:DNA binding"/>
    <property type="evidence" value="ECO:0007669"/>
    <property type="project" value="UniProtKB-KW"/>
</dbReference>
<dbReference type="InterPro" id="IPR011711">
    <property type="entry name" value="GntR_C"/>
</dbReference>
<dbReference type="Pfam" id="PF00392">
    <property type="entry name" value="GntR"/>
    <property type="match status" value="1"/>
</dbReference>
<feature type="compositionally biased region" description="Basic and acidic residues" evidence="4">
    <location>
        <begin position="237"/>
        <end position="248"/>
    </location>
</feature>
<dbReference type="PATRIC" id="fig|1123501.6.peg.2532"/>
<dbReference type="PANTHER" id="PTHR43537">
    <property type="entry name" value="TRANSCRIPTIONAL REGULATOR, GNTR FAMILY"/>
    <property type="match status" value="1"/>
</dbReference>
<dbReference type="SMART" id="SM00345">
    <property type="entry name" value="HTH_GNTR"/>
    <property type="match status" value="1"/>
</dbReference>
<dbReference type="EMBL" id="AONG01000011">
    <property type="protein sequence ID" value="KIQ69021.1"/>
    <property type="molecule type" value="Genomic_DNA"/>
</dbReference>
<dbReference type="eggNOG" id="COG1802">
    <property type="taxonomic scope" value="Bacteria"/>
</dbReference>